<accession>Q7U7M5</accession>
<protein>
    <submittedName>
        <fullName evidence="1">Uncharacterized protein</fullName>
    </submittedName>
</protein>
<proteinExistence type="predicted"/>
<gene>
    <name evidence="1" type="ordered locus">SYNW0956</name>
</gene>
<evidence type="ECO:0000313" key="1">
    <source>
        <dbReference type="EMBL" id="CAE07471.1"/>
    </source>
</evidence>
<reference evidence="1 2" key="1">
    <citation type="journal article" date="2003" name="Nature">
        <title>The genome of a motile marine Synechococcus.</title>
        <authorList>
            <person name="Palenik B."/>
            <person name="Brahamsha B."/>
            <person name="Larimer F."/>
            <person name="Land M."/>
            <person name="Hauser L."/>
            <person name="Chain P."/>
            <person name="Lamerdin J."/>
            <person name="Regala W."/>
            <person name="Allen E.A."/>
            <person name="McCarren J."/>
            <person name="Paulsen I."/>
            <person name="Dufresne A."/>
            <person name="Partensky F."/>
            <person name="Webb E."/>
            <person name="Waterbury J."/>
        </authorList>
    </citation>
    <scope>NUCLEOTIDE SEQUENCE [LARGE SCALE GENOMIC DNA]</scope>
    <source>
        <strain evidence="1 2">WH8102</strain>
    </source>
</reference>
<dbReference type="EMBL" id="BX569691">
    <property type="protein sequence ID" value="CAE07471.1"/>
    <property type="molecule type" value="Genomic_DNA"/>
</dbReference>
<dbReference type="KEGG" id="syw:SYNW0956"/>
<organism evidence="1 2">
    <name type="scientific">Parasynechococcus marenigrum (strain WH8102)</name>
    <dbReference type="NCBI Taxonomy" id="84588"/>
    <lineage>
        <taxon>Bacteria</taxon>
        <taxon>Bacillati</taxon>
        <taxon>Cyanobacteriota</taxon>
        <taxon>Cyanophyceae</taxon>
        <taxon>Synechococcales</taxon>
        <taxon>Prochlorococcaceae</taxon>
        <taxon>Parasynechococcus</taxon>
        <taxon>Parasynechococcus marenigrum</taxon>
    </lineage>
</organism>
<name>Q7U7M5_PARMW</name>
<sequence>MTATIGVQTLTLVIFALQIKPGVNVVKLLPAGGEGKGKNGNYIVCNKEGNMNMLIRNESMDMNINDEKVDVIIKSLGTDETPQYIIIGVRPEGYLCFEKLRSKAEFNKLEYGYEPIESELKVKFPESPK</sequence>
<dbReference type="HOGENOM" id="CLU_1947779_0_0_3"/>
<evidence type="ECO:0000313" key="2">
    <source>
        <dbReference type="Proteomes" id="UP000001422"/>
    </source>
</evidence>
<keyword evidence="2" id="KW-1185">Reference proteome</keyword>
<dbReference type="AlphaFoldDB" id="Q7U7M5"/>
<dbReference type="STRING" id="84588.SYNW0956"/>
<dbReference type="Proteomes" id="UP000001422">
    <property type="component" value="Chromosome"/>
</dbReference>